<keyword evidence="3" id="KW-1185">Reference proteome</keyword>
<dbReference type="EMBL" id="CAXDID020000013">
    <property type="protein sequence ID" value="CAL5981517.1"/>
    <property type="molecule type" value="Genomic_DNA"/>
</dbReference>
<proteinExistence type="predicted"/>
<gene>
    <name evidence="2" type="ORF">HINF_LOCUS6695</name>
</gene>
<comment type="caution">
    <text evidence="2">The sequence shown here is derived from an EMBL/GenBank/DDBJ whole genome shotgun (WGS) entry which is preliminary data.</text>
</comment>
<evidence type="ECO:0000313" key="3">
    <source>
        <dbReference type="Proteomes" id="UP001642409"/>
    </source>
</evidence>
<accession>A0ABP1GXE0</accession>
<feature type="region of interest" description="Disordered" evidence="1">
    <location>
        <begin position="39"/>
        <end position="58"/>
    </location>
</feature>
<name>A0ABP1GXE0_9EUKA</name>
<dbReference type="Proteomes" id="UP001642409">
    <property type="component" value="Unassembled WGS sequence"/>
</dbReference>
<evidence type="ECO:0000313" key="2">
    <source>
        <dbReference type="EMBL" id="CAL5981517.1"/>
    </source>
</evidence>
<protein>
    <submittedName>
        <fullName evidence="2">Hypothetical_protein</fullName>
    </submittedName>
</protein>
<reference evidence="2 3" key="1">
    <citation type="submission" date="2024-07" db="EMBL/GenBank/DDBJ databases">
        <authorList>
            <person name="Akdeniz Z."/>
        </authorList>
    </citation>
    <scope>NUCLEOTIDE SEQUENCE [LARGE SCALE GENOMIC DNA]</scope>
</reference>
<evidence type="ECO:0000256" key="1">
    <source>
        <dbReference type="SAM" id="MobiDB-lite"/>
    </source>
</evidence>
<organism evidence="2 3">
    <name type="scientific">Hexamita inflata</name>
    <dbReference type="NCBI Taxonomy" id="28002"/>
    <lineage>
        <taxon>Eukaryota</taxon>
        <taxon>Metamonada</taxon>
        <taxon>Diplomonadida</taxon>
        <taxon>Hexamitidae</taxon>
        <taxon>Hexamitinae</taxon>
        <taxon>Hexamita</taxon>
    </lineage>
</organism>
<sequence>MSRSDRYTINLLIEQPLRGGLRVLPGAPQSSACAKGAWRPLTSRGSRPSVGRYPSTSSFRETGREMEWETWSVVTKSSQNMLNESIYFCILLIVITSNVNAFCQSKMLGTSDLDPYGNTLALRGANENYLNNLWKFQNLKVAFKITGLNIK</sequence>